<reference evidence="1 2" key="1">
    <citation type="submission" date="2023-10" db="EMBL/GenBank/DDBJ databases">
        <title>Genomes of two closely related lineages of the louse Polyplax serrata with different host specificities.</title>
        <authorList>
            <person name="Martinu J."/>
            <person name="Tarabai H."/>
            <person name="Stefka J."/>
            <person name="Hypsa V."/>
        </authorList>
    </citation>
    <scope>NUCLEOTIDE SEQUENCE [LARGE SCALE GENOMIC DNA]</scope>
    <source>
        <strain evidence="1">HR10_N</strain>
    </source>
</reference>
<gene>
    <name evidence="1" type="ORF">RUM43_013706</name>
</gene>
<dbReference type="AlphaFoldDB" id="A0AAN8RZ15"/>
<proteinExistence type="predicted"/>
<evidence type="ECO:0000313" key="1">
    <source>
        <dbReference type="EMBL" id="KAK6618513.1"/>
    </source>
</evidence>
<sequence>MQERVYGNWVHHHPFKIPFCRTELWQLQQENLVQDLRVFTHDVLTKKAATIYGSQSSVVGHPCAEDRCDIQTEWRVHVGLQRDIINRRGTLRWLDTSPTVTMDDRVVVAKE</sequence>
<name>A0AAN8RZ15_POLSC</name>
<evidence type="ECO:0000313" key="2">
    <source>
        <dbReference type="Proteomes" id="UP001372834"/>
    </source>
</evidence>
<protein>
    <submittedName>
        <fullName evidence="1">Uncharacterized protein</fullName>
    </submittedName>
</protein>
<comment type="caution">
    <text evidence="1">The sequence shown here is derived from an EMBL/GenBank/DDBJ whole genome shotgun (WGS) entry which is preliminary data.</text>
</comment>
<dbReference type="Proteomes" id="UP001372834">
    <property type="component" value="Unassembled WGS sequence"/>
</dbReference>
<organism evidence="1 2">
    <name type="scientific">Polyplax serrata</name>
    <name type="common">Common mouse louse</name>
    <dbReference type="NCBI Taxonomy" id="468196"/>
    <lineage>
        <taxon>Eukaryota</taxon>
        <taxon>Metazoa</taxon>
        <taxon>Ecdysozoa</taxon>
        <taxon>Arthropoda</taxon>
        <taxon>Hexapoda</taxon>
        <taxon>Insecta</taxon>
        <taxon>Pterygota</taxon>
        <taxon>Neoptera</taxon>
        <taxon>Paraneoptera</taxon>
        <taxon>Psocodea</taxon>
        <taxon>Troctomorpha</taxon>
        <taxon>Phthiraptera</taxon>
        <taxon>Anoplura</taxon>
        <taxon>Polyplacidae</taxon>
        <taxon>Polyplax</taxon>
    </lineage>
</organism>
<accession>A0AAN8RZ15</accession>
<dbReference type="EMBL" id="JAWJWE010000042">
    <property type="protein sequence ID" value="KAK6618513.1"/>
    <property type="molecule type" value="Genomic_DNA"/>
</dbReference>